<protein>
    <submittedName>
        <fullName evidence="2">Uncharacterized protein</fullName>
    </submittedName>
</protein>
<dbReference type="AlphaFoldDB" id="A0A4Y7SUM4"/>
<sequence>MPPCTAPATDNGSSDEEDPCLPVIVKLTKCTVAESKTSTSKPTTKESKKVVTKTFKFEFVSSEENYHEFLEKILEVFDIPGLSVSKKSVFRLKLQVPPAKVDGAVDIENMKEYLNTVSSKITGKTFMKDIVASADMKDIKGSLKKKKSSQARASAGGDDEDSVSDGEAAPSGSDDVHFDDFDANGLTPVDKELACLRGLLEKEHGNSENNKPSYTDPISGDEIVLSQGMILEWARAIYDGKATVKMPPTTPNFDAMNKGRLVMQRSGVPTRSSSTTPSTASSEDTAVVHALNILNNTIGLLGHAFGGSALPSTPIQRRPVVLTLSPLTNTPSKLEHFLKYCEEKHGLTVAASGHWQTTLEGEGYGPDIMQHVPHTTLTQLLSISAGDAIRLTKAAEEWWDLESKKPRKRTADDAGLEKRFLGIDGKLDGGSYQVYGSGLEMGDIWPDLDYIWYYRPDDNREFIPIPRGMLPMFNEDPDFDFGGSPDRPRMY</sequence>
<feature type="region of interest" description="Disordered" evidence="1">
    <location>
        <begin position="143"/>
        <end position="176"/>
    </location>
</feature>
<reference evidence="2 3" key="1">
    <citation type="journal article" date="2019" name="Nat. Ecol. Evol.">
        <title>Megaphylogeny resolves global patterns of mushroom evolution.</title>
        <authorList>
            <person name="Varga T."/>
            <person name="Krizsan K."/>
            <person name="Foldi C."/>
            <person name="Dima B."/>
            <person name="Sanchez-Garcia M."/>
            <person name="Sanchez-Ramirez S."/>
            <person name="Szollosi G.J."/>
            <person name="Szarkandi J.G."/>
            <person name="Papp V."/>
            <person name="Albert L."/>
            <person name="Andreopoulos W."/>
            <person name="Angelini C."/>
            <person name="Antonin V."/>
            <person name="Barry K.W."/>
            <person name="Bougher N.L."/>
            <person name="Buchanan P."/>
            <person name="Buyck B."/>
            <person name="Bense V."/>
            <person name="Catcheside P."/>
            <person name="Chovatia M."/>
            <person name="Cooper J."/>
            <person name="Damon W."/>
            <person name="Desjardin D."/>
            <person name="Finy P."/>
            <person name="Geml J."/>
            <person name="Haridas S."/>
            <person name="Hughes K."/>
            <person name="Justo A."/>
            <person name="Karasinski D."/>
            <person name="Kautmanova I."/>
            <person name="Kiss B."/>
            <person name="Kocsube S."/>
            <person name="Kotiranta H."/>
            <person name="LaButti K.M."/>
            <person name="Lechner B.E."/>
            <person name="Liimatainen K."/>
            <person name="Lipzen A."/>
            <person name="Lukacs Z."/>
            <person name="Mihaltcheva S."/>
            <person name="Morgado L.N."/>
            <person name="Niskanen T."/>
            <person name="Noordeloos M.E."/>
            <person name="Ohm R.A."/>
            <person name="Ortiz-Santana B."/>
            <person name="Ovrebo C."/>
            <person name="Racz N."/>
            <person name="Riley R."/>
            <person name="Savchenko A."/>
            <person name="Shiryaev A."/>
            <person name="Soop K."/>
            <person name="Spirin V."/>
            <person name="Szebenyi C."/>
            <person name="Tomsovsky M."/>
            <person name="Tulloss R.E."/>
            <person name="Uehling J."/>
            <person name="Grigoriev I.V."/>
            <person name="Vagvolgyi C."/>
            <person name="Papp T."/>
            <person name="Martin F.M."/>
            <person name="Miettinen O."/>
            <person name="Hibbett D.S."/>
            <person name="Nagy L.G."/>
        </authorList>
    </citation>
    <scope>NUCLEOTIDE SEQUENCE [LARGE SCALE GENOMIC DNA]</scope>
    <source>
        <strain evidence="2 3">FP101781</strain>
    </source>
</reference>
<evidence type="ECO:0000313" key="3">
    <source>
        <dbReference type="Proteomes" id="UP000298030"/>
    </source>
</evidence>
<evidence type="ECO:0000313" key="2">
    <source>
        <dbReference type="EMBL" id="TEB25573.1"/>
    </source>
</evidence>
<proteinExistence type="predicted"/>
<gene>
    <name evidence="2" type="ORF">FA13DRAFT_1796285</name>
</gene>
<accession>A0A4Y7SUM4</accession>
<organism evidence="2 3">
    <name type="scientific">Coprinellus micaceus</name>
    <name type="common">Glistening ink-cap mushroom</name>
    <name type="synonym">Coprinus micaceus</name>
    <dbReference type="NCBI Taxonomy" id="71717"/>
    <lineage>
        <taxon>Eukaryota</taxon>
        <taxon>Fungi</taxon>
        <taxon>Dikarya</taxon>
        <taxon>Basidiomycota</taxon>
        <taxon>Agaricomycotina</taxon>
        <taxon>Agaricomycetes</taxon>
        <taxon>Agaricomycetidae</taxon>
        <taxon>Agaricales</taxon>
        <taxon>Agaricineae</taxon>
        <taxon>Psathyrellaceae</taxon>
        <taxon>Coprinellus</taxon>
    </lineage>
</organism>
<name>A0A4Y7SUM4_COPMI</name>
<evidence type="ECO:0000256" key="1">
    <source>
        <dbReference type="SAM" id="MobiDB-lite"/>
    </source>
</evidence>
<dbReference type="EMBL" id="QPFP01000055">
    <property type="protein sequence ID" value="TEB25573.1"/>
    <property type="molecule type" value="Genomic_DNA"/>
</dbReference>
<dbReference type="OrthoDB" id="3259884at2759"/>
<keyword evidence="3" id="KW-1185">Reference proteome</keyword>
<comment type="caution">
    <text evidence="2">The sequence shown here is derived from an EMBL/GenBank/DDBJ whole genome shotgun (WGS) entry which is preliminary data.</text>
</comment>
<dbReference type="Proteomes" id="UP000298030">
    <property type="component" value="Unassembled WGS sequence"/>
</dbReference>